<dbReference type="AlphaFoldDB" id="A0A4C1SQV5"/>
<keyword evidence="3" id="KW-1185">Reference proteome</keyword>
<evidence type="ECO:0000256" key="1">
    <source>
        <dbReference type="SAM" id="MobiDB-lite"/>
    </source>
</evidence>
<dbReference type="EMBL" id="BGZK01003671">
    <property type="protein sequence ID" value="GBP03608.1"/>
    <property type="molecule type" value="Genomic_DNA"/>
</dbReference>
<evidence type="ECO:0000313" key="3">
    <source>
        <dbReference type="Proteomes" id="UP000299102"/>
    </source>
</evidence>
<comment type="caution">
    <text evidence="2">The sequence shown here is derived from an EMBL/GenBank/DDBJ whole genome shotgun (WGS) entry which is preliminary data.</text>
</comment>
<feature type="region of interest" description="Disordered" evidence="1">
    <location>
        <begin position="58"/>
        <end position="80"/>
    </location>
</feature>
<protein>
    <submittedName>
        <fullName evidence="2">Uncharacterized protein</fullName>
    </submittedName>
</protein>
<evidence type="ECO:0000313" key="2">
    <source>
        <dbReference type="EMBL" id="GBP03608.1"/>
    </source>
</evidence>
<accession>A0A4C1SQV5</accession>
<proteinExistence type="predicted"/>
<sequence length="125" mass="14512">MVVYQSLFTIRSKAAVATCPVLIKKEVLIRFWSRGSDARRSEIQKSQHEIYVNAVASGRTEEKVPREGPSRRDGNFVSHSKFNEWRPPPVLRGFARALFNEDIRESVLRLRVKLERVHSKDLSKY</sequence>
<feature type="compositionally biased region" description="Basic and acidic residues" evidence="1">
    <location>
        <begin position="59"/>
        <end position="74"/>
    </location>
</feature>
<dbReference type="Proteomes" id="UP000299102">
    <property type="component" value="Unassembled WGS sequence"/>
</dbReference>
<name>A0A4C1SQV5_EUMVA</name>
<reference evidence="2 3" key="1">
    <citation type="journal article" date="2019" name="Commun. Biol.">
        <title>The bagworm genome reveals a unique fibroin gene that provides high tensile strength.</title>
        <authorList>
            <person name="Kono N."/>
            <person name="Nakamura H."/>
            <person name="Ohtoshi R."/>
            <person name="Tomita M."/>
            <person name="Numata K."/>
            <person name="Arakawa K."/>
        </authorList>
    </citation>
    <scope>NUCLEOTIDE SEQUENCE [LARGE SCALE GENOMIC DNA]</scope>
</reference>
<gene>
    <name evidence="2" type="ORF">EVAR_17338_1</name>
</gene>
<organism evidence="2 3">
    <name type="scientific">Eumeta variegata</name>
    <name type="common">Bagworm moth</name>
    <name type="synonym">Eumeta japonica</name>
    <dbReference type="NCBI Taxonomy" id="151549"/>
    <lineage>
        <taxon>Eukaryota</taxon>
        <taxon>Metazoa</taxon>
        <taxon>Ecdysozoa</taxon>
        <taxon>Arthropoda</taxon>
        <taxon>Hexapoda</taxon>
        <taxon>Insecta</taxon>
        <taxon>Pterygota</taxon>
        <taxon>Neoptera</taxon>
        <taxon>Endopterygota</taxon>
        <taxon>Lepidoptera</taxon>
        <taxon>Glossata</taxon>
        <taxon>Ditrysia</taxon>
        <taxon>Tineoidea</taxon>
        <taxon>Psychidae</taxon>
        <taxon>Oiketicinae</taxon>
        <taxon>Eumeta</taxon>
    </lineage>
</organism>